<keyword evidence="1 3" id="KW-0853">WD repeat</keyword>
<dbReference type="SUPFAM" id="SSF50978">
    <property type="entry name" value="WD40 repeat-like"/>
    <property type="match status" value="1"/>
</dbReference>
<dbReference type="InterPro" id="IPR015943">
    <property type="entry name" value="WD40/YVTN_repeat-like_dom_sf"/>
</dbReference>
<dbReference type="SMART" id="SM00320">
    <property type="entry name" value="WD40"/>
    <property type="match status" value="1"/>
</dbReference>
<dbReference type="STRING" id="671072.PL9214290512"/>
<protein>
    <submittedName>
        <fullName evidence="4">Uncharacterized protein</fullName>
    </submittedName>
</protein>
<keyword evidence="5" id="KW-1185">Reference proteome</keyword>
<organism evidence="4 5">
    <name type="scientific">Planktothrix tepida PCC 9214</name>
    <dbReference type="NCBI Taxonomy" id="671072"/>
    <lineage>
        <taxon>Bacteria</taxon>
        <taxon>Bacillati</taxon>
        <taxon>Cyanobacteriota</taxon>
        <taxon>Cyanophyceae</taxon>
        <taxon>Oscillatoriophycideae</taxon>
        <taxon>Oscillatoriales</taxon>
        <taxon>Microcoleaceae</taxon>
        <taxon>Planktothrix</taxon>
    </lineage>
</organism>
<dbReference type="Pfam" id="PF00400">
    <property type="entry name" value="WD40"/>
    <property type="match status" value="1"/>
</dbReference>
<evidence type="ECO:0000256" key="2">
    <source>
        <dbReference type="ARBA" id="ARBA00022737"/>
    </source>
</evidence>
<dbReference type="InterPro" id="IPR036322">
    <property type="entry name" value="WD40_repeat_dom_sf"/>
</dbReference>
<dbReference type="InterPro" id="IPR019775">
    <property type="entry name" value="WD40_repeat_CS"/>
</dbReference>
<evidence type="ECO:0000313" key="4">
    <source>
        <dbReference type="EMBL" id="CUR30921.1"/>
    </source>
</evidence>
<sequence>MKLWTLEGKELTTLRGYSGAIRGLTYSPDGRFVASVGEDDNLILWNVESVLNVDLLSYGCNFVRDYLTDHRLKM</sequence>
<dbReference type="PROSITE" id="PS50294">
    <property type="entry name" value="WD_REPEATS_REGION"/>
    <property type="match status" value="1"/>
</dbReference>
<dbReference type="PROSITE" id="PS00678">
    <property type="entry name" value="WD_REPEATS_1"/>
    <property type="match status" value="1"/>
</dbReference>
<dbReference type="InterPro" id="IPR001680">
    <property type="entry name" value="WD40_rpt"/>
</dbReference>
<dbReference type="RefSeq" id="WP_072717867.1">
    <property type="nucleotide sequence ID" value="NZ_LN889782.1"/>
</dbReference>
<dbReference type="AlphaFoldDB" id="A0A1J1LH57"/>
<accession>A0A1J1LH57</accession>
<dbReference type="Proteomes" id="UP000184315">
    <property type="component" value="Unassembled WGS sequence"/>
</dbReference>
<gene>
    <name evidence="4" type="ORF">PL9214290512</name>
</gene>
<proteinExistence type="predicted"/>
<evidence type="ECO:0000256" key="1">
    <source>
        <dbReference type="ARBA" id="ARBA00022574"/>
    </source>
</evidence>
<dbReference type="OrthoDB" id="467149at2"/>
<evidence type="ECO:0000256" key="3">
    <source>
        <dbReference type="PROSITE-ProRule" id="PRU00221"/>
    </source>
</evidence>
<dbReference type="PROSITE" id="PS50082">
    <property type="entry name" value="WD_REPEATS_2"/>
    <property type="match status" value="1"/>
</dbReference>
<feature type="repeat" description="WD" evidence="3">
    <location>
        <begin position="14"/>
        <end position="49"/>
    </location>
</feature>
<name>A0A1J1LH57_9CYAN</name>
<keyword evidence="2" id="KW-0677">Repeat</keyword>
<evidence type="ECO:0000313" key="5">
    <source>
        <dbReference type="Proteomes" id="UP000184315"/>
    </source>
</evidence>
<dbReference type="EMBL" id="CZDF01000132">
    <property type="protein sequence ID" value="CUR30921.1"/>
    <property type="molecule type" value="Genomic_DNA"/>
</dbReference>
<dbReference type="Gene3D" id="2.130.10.10">
    <property type="entry name" value="YVTN repeat-like/Quinoprotein amine dehydrogenase"/>
    <property type="match status" value="1"/>
</dbReference>
<reference evidence="5" key="1">
    <citation type="submission" date="2015-10" db="EMBL/GenBank/DDBJ databases">
        <authorList>
            <person name="Regsiter A."/>
            <person name="william w."/>
        </authorList>
    </citation>
    <scope>NUCLEOTIDE SEQUENCE [LARGE SCALE GENOMIC DNA]</scope>
</reference>